<gene>
    <name evidence="2" type="ORF">CfE428DRAFT_2667</name>
</gene>
<reference evidence="2 3" key="1">
    <citation type="journal article" date="2011" name="J. Bacteriol.">
        <title>Genome sequence of Chthoniobacter flavus Ellin428, an aerobic heterotrophic soil bacterium.</title>
        <authorList>
            <person name="Kant R."/>
            <person name="van Passel M.W."/>
            <person name="Palva A."/>
            <person name="Lucas S."/>
            <person name="Lapidus A."/>
            <person name="Glavina Del Rio T."/>
            <person name="Dalin E."/>
            <person name="Tice H."/>
            <person name="Bruce D."/>
            <person name="Goodwin L."/>
            <person name="Pitluck S."/>
            <person name="Larimer F.W."/>
            <person name="Land M.L."/>
            <person name="Hauser L."/>
            <person name="Sangwan P."/>
            <person name="de Vos W.M."/>
            <person name="Janssen P.H."/>
            <person name="Smidt H."/>
        </authorList>
    </citation>
    <scope>NUCLEOTIDE SEQUENCE [LARGE SCALE GENOMIC DNA]</scope>
    <source>
        <strain evidence="2 3">Ellin428</strain>
    </source>
</reference>
<dbReference type="Proteomes" id="UP000005824">
    <property type="component" value="Unassembled WGS sequence"/>
</dbReference>
<keyword evidence="3" id="KW-1185">Reference proteome</keyword>
<feature type="transmembrane region" description="Helical" evidence="1">
    <location>
        <begin position="12"/>
        <end position="35"/>
    </location>
</feature>
<evidence type="ECO:0000256" key="1">
    <source>
        <dbReference type="SAM" id="Phobius"/>
    </source>
</evidence>
<dbReference type="InParanoid" id="B4D166"/>
<keyword evidence="1" id="KW-0472">Membrane</keyword>
<comment type="caution">
    <text evidence="2">The sequence shown here is derived from an EMBL/GenBank/DDBJ whole genome shotgun (WGS) entry which is preliminary data.</text>
</comment>
<accession>B4D166</accession>
<name>B4D166_9BACT</name>
<sequence>MKNIKIQPMLFVARFLGHSLLIAGFFWLFIVIPMFCHVVSRRVMEQSDARLANRTENTFTLRDMETESHASIKDSFARYPGHIVPTLLMVAGGLILAYFPRIGLRMPER</sequence>
<organism evidence="2 3">
    <name type="scientific">Chthoniobacter flavus Ellin428</name>
    <dbReference type="NCBI Taxonomy" id="497964"/>
    <lineage>
        <taxon>Bacteria</taxon>
        <taxon>Pseudomonadati</taxon>
        <taxon>Verrucomicrobiota</taxon>
        <taxon>Spartobacteria</taxon>
        <taxon>Chthoniobacterales</taxon>
        <taxon>Chthoniobacteraceae</taxon>
        <taxon>Chthoniobacter</taxon>
    </lineage>
</organism>
<dbReference type="EMBL" id="ABVL01000006">
    <property type="protein sequence ID" value="EDY20078.1"/>
    <property type="molecule type" value="Genomic_DNA"/>
</dbReference>
<dbReference type="AlphaFoldDB" id="B4D166"/>
<dbReference type="RefSeq" id="WP_006979992.1">
    <property type="nucleotide sequence ID" value="NZ_ABVL01000006.1"/>
</dbReference>
<evidence type="ECO:0000313" key="2">
    <source>
        <dbReference type="EMBL" id="EDY20078.1"/>
    </source>
</evidence>
<dbReference type="STRING" id="497964.CfE428DRAFT_2667"/>
<keyword evidence="1" id="KW-0812">Transmembrane</keyword>
<evidence type="ECO:0000313" key="3">
    <source>
        <dbReference type="Proteomes" id="UP000005824"/>
    </source>
</evidence>
<protein>
    <submittedName>
        <fullName evidence="2">Uncharacterized protein</fullName>
    </submittedName>
</protein>
<proteinExistence type="predicted"/>
<keyword evidence="1" id="KW-1133">Transmembrane helix</keyword>
<feature type="transmembrane region" description="Helical" evidence="1">
    <location>
        <begin position="79"/>
        <end position="99"/>
    </location>
</feature>